<evidence type="ECO:0000313" key="2">
    <source>
        <dbReference type="EMBL" id="GAA3096943.1"/>
    </source>
</evidence>
<feature type="signal peptide" evidence="1">
    <location>
        <begin position="1"/>
        <end position="28"/>
    </location>
</feature>
<name>A0ABP6MCV4_9ACTN</name>
<dbReference type="RefSeq" id="WP_344520286.1">
    <property type="nucleotide sequence ID" value="NZ_BAAAUG010000030.1"/>
</dbReference>
<organism evidence="2 3">
    <name type="scientific">Streptomyces rectiviolaceus</name>
    <dbReference type="NCBI Taxonomy" id="332591"/>
    <lineage>
        <taxon>Bacteria</taxon>
        <taxon>Bacillati</taxon>
        <taxon>Actinomycetota</taxon>
        <taxon>Actinomycetes</taxon>
        <taxon>Kitasatosporales</taxon>
        <taxon>Streptomycetaceae</taxon>
        <taxon>Streptomyces</taxon>
    </lineage>
</organism>
<protein>
    <submittedName>
        <fullName evidence="2">Uncharacterized protein</fullName>
    </submittedName>
</protein>
<evidence type="ECO:0000313" key="3">
    <source>
        <dbReference type="Proteomes" id="UP001501637"/>
    </source>
</evidence>
<dbReference type="EMBL" id="BAAAUG010000030">
    <property type="protein sequence ID" value="GAA3096943.1"/>
    <property type="molecule type" value="Genomic_DNA"/>
</dbReference>
<evidence type="ECO:0000256" key="1">
    <source>
        <dbReference type="SAM" id="SignalP"/>
    </source>
</evidence>
<reference evidence="3" key="1">
    <citation type="journal article" date="2019" name="Int. J. Syst. Evol. Microbiol.">
        <title>The Global Catalogue of Microorganisms (GCM) 10K type strain sequencing project: providing services to taxonomists for standard genome sequencing and annotation.</title>
        <authorList>
            <consortium name="The Broad Institute Genomics Platform"/>
            <consortium name="The Broad Institute Genome Sequencing Center for Infectious Disease"/>
            <person name="Wu L."/>
            <person name="Ma J."/>
        </authorList>
    </citation>
    <scope>NUCLEOTIDE SEQUENCE [LARGE SCALE GENOMIC DNA]</scope>
    <source>
        <strain evidence="3">JCM 9092</strain>
    </source>
</reference>
<keyword evidence="3" id="KW-1185">Reference proteome</keyword>
<dbReference type="PROSITE" id="PS51257">
    <property type="entry name" value="PROKAR_LIPOPROTEIN"/>
    <property type="match status" value="1"/>
</dbReference>
<gene>
    <name evidence="2" type="ORF">GCM10010449_20510</name>
</gene>
<feature type="chain" id="PRO_5046966692" evidence="1">
    <location>
        <begin position="29"/>
        <end position="46"/>
    </location>
</feature>
<accession>A0ABP6MCV4</accession>
<comment type="caution">
    <text evidence="2">The sequence shown here is derived from an EMBL/GenBank/DDBJ whole genome shotgun (WGS) entry which is preliminary data.</text>
</comment>
<dbReference type="Proteomes" id="UP001501637">
    <property type="component" value="Unassembled WGS sequence"/>
</dbReference>
<sequence length="46" mass="4658">MRTRPRTRTPTRLAVALAATLLLATACGEDAHTDNGVGIAAAAPKG</sequence>
<keyword evidence="1" id="KW-0732">Signal</keyword>
<proteinExistence type="predicted"/>